<evidence type="ECO:0000256" key="6">
    <source>
        <dbReference type="ARBA" id="ARBA00022840"/>
    </source>
</evidence>
<dbReference type="CDD" id="cd05387">
    <property type="entry name" value="BY-kinase"/>
    <property type="match status" value="1"/>
</dbReference>
<dbReference type="InterPro" id="IPR027417">
    <property type="entry name" value="P-loop_NTPase"/>
</dbReference>
<keyword evidence="7 9" id="KW-1133">Transmembrane helix</keyword>
<dbReference type="Gene3D" id="3.40.50.300">
    <property type="entry name" value="P-loop containing nucleotide triphosphate hydrolases"/>
    <property type="match status" value="1"/>
</dbReference>
<gene>
    <name evidence="12" type="ORF">BRM3_03115</name>
</gene>
<feature type="domain" description="Polysaccharide chain length determinant N-terminal" evidence="11">
    <location>
        <begin position="9"/>
        <end position="96"/>
    </location>
</feature>
<evidence type="ECO:0000256" key="7">
    <source>
        <dbReference type="ARBA" id="ARBA00022989"/>
    </source>
</evidence>
<dbReference type="RefSeq" id="WP_263594645.1">
    <property type="nucleotide sequence ID" value="NZ_CP107020.1"/>
</dbReference>
<dbReference type="NCBIfam" id="TIGR01007">
    <property type="entry name" value="eps_fam"/>
    <property type="match status" value="1"/>
</dbReference>
<feature type="transmembrane region" description="Helical" evidence="9">
    <location>
        <begin position="186"/>
        <end position="206"/>
    </location>
</feature>
<evidence type="ECO:0000256" key="2">
    <source>
        <dbReference type="ARBA" id="ARBA00006683"/>
    </source>
</evidence>
<evidence type="ECO:0000256" key="9">
    <source>
        <dbReference type="SAM" id="Phobius"/>
    </source>
</evidence>
<proteinExistence type="inferred from homology"/>
<dbReference type="InterPro" id="IPR002586">
    <property type="entry name" value="CobQ/CobB/MinD/ParA_Nub-bd_dom"/>
</dbReference>
<name>A0ABY6G2K2_9MICO</name>
<evidence type="ECO:0000256" key="1">
    <source>
        <dbReference type="ARBA" id="ARBA00004651"/>
    </source>
</evidence>
<dbReference type="Pfam" id="PF01656">
    <property type="entry name" value="CbiA"/>
    <property type="match status" value="1"/>
</dbReference>
<keyword evidence="4 9" id="KW-0812">Transmembrane</keyword>
<evidence type="ECO:0000256" key="3">
    <source>
        <dbReference type="ARBA" id="ARBA00022475"/>
    </source>
</evidence>
<dbReference type="InterPro" id="IPR050445">
    <property type="entry name" value="Bact_polysacc_biosynth/exp"/>
</dbReference>
<evidence type="ECO:0000313" key="12">
    <source>
        <dbReference type="EMBL" id="UYG17436.1"/>
    </source>
</evidence>
<comment type="similarity">
    <text evidence="2">Belongs to the CpsC/CapA family.</text>
</comment>
<evidence type="ECO:0000256" key="8">
    <source>
        <dbReference type="ARBA" id="ARBA00023136"/>
    </source>
</evidence>
<dbReference type="InterPro" id="IPR005702">
    <property type="entry name" value="Wzc-like_C"/>
</dbReference>
<keyword evidence="6" id="KW-0067">ATP-binding</keyword>
<evidence type="ECO:0000313" key="13">
    <source>
        <dbReference type="Proteomes" id="UP001164305"/>
    </source>
</evidence>
<evidence type="ECO:0000259" key="10">
    <source>
        <dbReference type="Pfam" id="PF01656"/>
    </source>
</evidence>
<dbReference type="Pfam" id="PF02706">
    <property type="entry name" value="Wzz"/>
    <property type="match status" value="1"/>
</dbReference>
<keyword evidence="8 9" id="KW-0472">Membrane</keyword>
<organism evidence="12 13">
    <name type="scientific">Brachybacterium huguangmaarense</name>
    <dbReference type="NCBI Taxonomy" id="1652028"/>
    <lineage>
        <taxon>Bacteria</taxon>
        <taxon>Bacillati</taxon>
        <taxon>Actinomycetota</taxon>
        <taxon>Actinomycetes</taxon>
        <taxon>Micrococcales</taxon>
        <taxon>Dermabacteraceae</taxon>
        <taxon>Brachybacterium</taxon>
    </lineage>
</organism>
<comment type="subcellular location">
    <subcellularLocation>
        <location evidence="1">Cell membrane</location>
        <topology evidence="1">Multi-pass membrane protein</topology>
    </subcellularLocation>
</comment>
<evidence type="ECO:0000259" key="11">
    <source>
        <dbReference type="Pfam" id="PF02706"/>
    </source>
</evidence>
<keyword evidence="3" id="KW-1003">Cell membrane</keyword>
<evidence type="ECO:0000256" key="4">
    <source>
        <dbReference type="ARBA" id="ARBA00022692"/>
    </source>
</evidence>
<dbReference type="EMBL" id="CP107020">
    <property type="protein sequence ID" value="UYG17436.1"/>
    <property type="molecule type" value="Genomic_DNA"/>
</dbReference>
<dbReference type="InterPro" id="IPR003856">
    <property type="entry name" value="LPS_length_determ_N"/>
</dbReference>
<evidence type="ECO:0000256" key="5">
    <source>
        <dbReference type="ARBA" id="ARBA00022741"/>
    </source>
</evidence>
<keyword evidence="5" id="KW-0547">Nucleotide-binding</keyword>
<keyword evidence="12" id="KW-0808">Transferase</keyword>
<feature type="transmembrane region" description="Helical" evidence="9">
    <location>
        <begin position="20"/>
        <end position="38"/>
    </location>
</feature>
<dbReference type="SUPFAM" id="SSF52540">
    <property type="entry name" value="P-loop containing nucleoside triphosphate hydrolases"/>
    <property type="match status" value="1"/>
</dbReference>
<dbReference type="PANTHER" id="PTHR32309:SF31">
    <property type="entry name" value="CAPSULAR EXOPOLYSACCHARIDE FAMILY"/>
    <property type="match status" value="1"/>
</dbReference>
<dbReference type="EC" id="2.7.10.2" evidence="12"/>
<feature type="domain" description="CobQ/CobB/MinD/ParA nucleotide binding" evidence="10">
    <location>
        <begin position="270"/>
        <end position="446"/>
    </location>
</feature>
<dbReference type="Proteomes" id="UP001164305">
    <property type="component" value="Chromosome"/>
</dbReference>
<dbReference type="GO" id="GO:0004715">
    <property type="term" value="F:non-membrane spanning protein tyrosine kinase activity"/>
    <property type="evidence" value="ECO:0007669"/>
    <property type="project" value="UniProtKB-EC"/>
</dbReference>
<reference evidence="12" key="1">
    <citation type="submission" date="2022-10" db="EMBL/GenBank/DDBJ databases">
        <title>Whole-Genome Sequencing of Brachybacterium huguangmaarense BRM-3, Isolated from Betula schmidtii.</title>
        <authorList>
            <person name="Haam D."/>
        </authorList>
    </citation>
    <scope>NUCLEOTIDE SEQUENCE</scope>
    <source>
        <strain evidence="12">BRM-3</strain>
    </source>
</reference>
<protein>
    <submittedName>
        <fullName evidence="12">Polysaccharide biosynthesis tyrosine autokinase</fullName>
        <ecNumber evidence="12">2.7.10.2</ecNumber>
    </submittedName>
</protein>
<keyword evidence="13" id="KW-1185">Reference proteome</keyword>
<accession>A0ABY6G2K2</accession>
<sequence>MTPEPSSWSLARIWRALRRYWAIIAIFVVAGGGGSYAIGMMTPPTYESTSTLAFSVTRGSTAADLANGSIYAQDQMQTYAQLTTSSAVLQPVIDELSLDMSVQDLAESIVVTNPPKTLVLQINVSASSADRSADLANAVAQSLTEVVGSTSTTPTEGSSPSIEASLVDTAMPPRHQSSPNKSRQGLLGALGGLVVGCAVVLVLALLDTKIRDGEDLRRTANVPLLGSVPKVKDEHELNVTEHPGSLASEQFRRLRSTVKHVTATQSTCKILVTSPTGGDGRTTISAGLATTLARLGDKVLLIDADLHRPGVAALFGLDGEETPGLSGVLTGGVTFAASKRYVAGSGLDILTSGRTGQNAAELLTSDRMQAMLDEAGDSYDVVVIDSPAALDTADVSLLAPQSDGVIVVVNADRTNRSVLLRTLSSLEAAGSNVTGAVLNRYRRGRAATEVLGRTDLPREER</sequence>
<dbReference type="PANTHER" id="PTHR32309">
    <property type="entry name" value="TYROSINE-PROTEIN KINASE"/>
    <property type="match status" value="1"/>
</dbReference>